<dbReference type="OrthoDB" id="160294at2759"/>
<accession>A0A2G9RHT4</accession>
<dbReference type="GO" id="GO:0031012">
    <property type="term" value="C:extracellular matrix"/>
    <property type="evidence" value="ECO:0007669"/>
    <property type="project" value="TreeGrafter"/>
</dbReference>
<sequence length="239" mass="26326">MRTDLDIPGSSQCFPPHCSVCRGGRWRCSREKCSAECSVLGDPHYVTFDRRRFSFHGQCGYILVQDYVDGKLLITADNQACGSQGSVSCLRTITITAYKTSVTLHVSGPPTVNGQEVTLPFLSPDLSVRSVSSSFLLLQTFGAYLLWNMEFPAAYITLQPAFANKVRGLCGTYNWNHNDDFTTPEGDIETSAAAFANKFKVSAECPDVGSVRFDPCGTYTQRREFAEDMCAVISSSVFQ</sequence>
<keyword evidence="7" id="KW-1185">Reference proteome</keyword>
<evidence type="ECO:0000256" key="4">
    <source>
        <dbReference type="ARBA" id="ARBA00023180"/>
    </source>
</evidence>
<organism evidence="6 7">
    <name type="scientific">Aquarana catesbeiana</name>
    <name type="common">American bullfrog</name>
    <name type="synonym">Rana catesbeiana</name>
    <dbReference type="NCBI Taxonomy" id="8400"/>
    <lineage>
        <taxon>Eukaryota</taxon>
        <taxon>Metazoa</taxon>
        <taxon>Chordata</taxon>
        <taxon>Craniata</taxon>
        <taxon>Vertebrata</taxon>
        <taxon>Euteleostomi</taxon>
        <taxon>Amphibia</taxon>
        <taxon>Batrachia</taxon>
        <taxon>Anura</taxon>
        <taxon>Neobatrachia</taxon>
        <taxon>Ranoidea</taxon>
        <taxon>Ranidae</taxon>
        <taxon>Aquarana</taxon>
    </lineage>
</organism>
<name>A0A2G9RHT4_AQUCT</name>
<evidence type="ECO:0000313" key="7">
    <source>
        <dbReference type="Proteomes" id="UP000228934"/>
    </source>
</evidence>
<evidence type="ECO:0000256" key="3">
    <source>
        <dbReference type="ARBA" id="ARBA00023157"/>
    </source>
</evidence>
<reference evidence="7" key="1">
    <citation type="journal article" date="2017" name="Nat. Commun.">
        <title>The North American bullfrog draft genome provides insight into hormonal regulation of long noncoding RNA.</title>
        <authorList>
            <person name="Hammond S.A."/>
            <person name="Warren R.L."/>
            <person name="Vandervalk B.P."/>
            <person name="Kucuk E."/>
            <person name="Khan H."/>
            <person name="Gibb E.A."/>
            <person name="Pandoh P."/>
            <person name="Kirk H."/>
            <person name="Zhao Y."/>
            <person name="Jones M."/>
            <person name="Mungall A.J."/>
            <person name="Coope R."/>
            <person name="Pleasance S."/>
            <person name="Moore R.A."/>
            <person name="Holt R.A."/>
            <person name="Round J.M."/>
            <person name="Ohora S."/>
            <person name="Walle B.V."/>
            <person name="Veldhoen N."/>
            <person name="Helbing C.C."/>
            <person name="Birol I."/>
        </authorList>
    </citation>
    <scope>NUCLEOTIDE SEQUENCE [LARGE SCALE GENOMIC DNA]</scope>
</reference>
<evidence type="ECO:0000256" key="2">
    <source>
        <dbReference type="ARBA" id="ARBA00022525"/>
    </source>
</evidence>
<dbReference type="AlphaFoldDB" id="A0A2G9RHT4"/>
<evidence type="ECO:0000313" key="6">
    <source>
        <dbReference type="EMBL" id="PIO27466.1"/>
    </source>
</evidence>
<dbReference type="PANTHER" id="PTHR11339">
    <property type="entry name" value="EXTRACELLULAR MATRIX GLYCOPROTEIN RELATED"/>
    <property type="match status" value="1"/>
</dbReference>
<dbReference type="Pfam" id="PF00094">
    <property type="entry name" value="VWD"/>
    <property type="match status" value="1"/>
</dbReference>
<protein>
    <recommendedName>
        <fullName evidence="5">VWFD domain-containing protein</fullName>
    </recommendedName>
</protein>
<dbReference type="EMBL" id="KV941062">
    <property type="protein sequence ID" value="PIO27466.1"/>
    <property type="molecule type" value="Genomic_DNA"/>
</dbReference>
<dbReference type="InterPro" id="IPR050780">
    <property type="entry name" value="Mucin_vWF_Thrombospondin_sf"/>
</dbReference>
<evidence type="ECO:0000259" key="5">
    <source>
        <dbReference type="PROSITE" id="PS51233"/>
    </source>
</evidence>
<gene>
    <name evidence="6" type="ORF">AB205_0138360</name>
</gene>
<keyword evidence="2" id="KW-0964">Secreted</keyword>
<keyword evidence="4" id="KW-0325">Glycoprotein</keyword>
<dbReference type="SMART" id="SM00216">
    <property type="entry name" value="VWD"/>
    <property type="match status" value="1"/>
</dbReference>
<dbReference type="GO" id="GO:0005615">
    <property type="term" value="C:extracellular space"/>
    <property type="evidence" value="ECO:0007669"/>
    <property type="project" value="TreeGrafter"/>
</dbReference>
<dbReference type="Proteomes" id="UP000228934">
    <property type="component" value="Unassembled WGS sequence"/>
</dbReference>
<dbReference type="PROSITE" id="PS51233">
    <property type="entry name" value="VWFD"/>
    <property type="match status" value="1"/>
</dbReference>
<dbReference type="PANTHER" id="PTHR11339:SF396">
    <property type="entry name" value="SCO-SPONDIN"/>
    <property type="match status" value="1"/>
</dbReference>
<keyword evidence="3" id="KW-1015">Disulfide bond</keyword>
<dbReference type="InterPro" id="IPR001846">
    <property type="entry name" value="VWF_type-D"/>
</dbReference>
<proteinExistence type="predicted"/>
<evidence type="ECO:0000256" key="1">
    <source>
        <dbReference type="ARBA" id="ARBA00004613"/>
    </source>
</evidence>
<comment type="subcellular location">
    <subcellularLocation>
        <location evidence="1">Secreted</location>
    </subcellularLocation>
</comment>
<feature type="non-terminal residue" evidence="6">
    <location>
        <position position="239"/>
    </location>
</feature>
<feature type="domain" description="VWFD" evidence="5">
    <location>
        <begin position="35"/>
        <end position="206"/>
    </location>
</feature>